<evidence type="ECO:0000313" key="5">
    <source>
        <dbReference type="EMBL" id="PEN12683.1"/>
    </source>
</evidence>
<dbReference type="Pfam" id="PF12833">
    <property type="entry name" value="HTH_18"/>
    <property type="match status" value="1"/>
</dbReference>
<dbReference type="InterPro" id="IPR018060">
    <property type="entry name" value="HTH_AraC"/>
</dbReference>
<dbReference type="SUPFAM" id="SSF46689">
    <property type="entry name" value="Homeodomain-like"/>
    <property type="match status" value="2"/>
</dbReference>
<reference evidence="5 6" key="1">
    <citation type="submission" date="2017-10" db="EMBL/GenBank/DDBJ databases">
        <title>Draft genome of Longibacter Salinarum.</title>
        <authorList>
            <person name="Goh K.M."/>
            <person name="Shamsir M.S."/>
            <person name="Lim S.W."/>
        </authorList>
    </citation>
    <scope>NUCLEOTIDE SEQUENCE [LARGE SCALE GENOMIC DNA]</scope>
    <source>
        <strain evidence="5 6">KCTC 52045</strain>
    </source>
</reference>
<feature type="domain" description="HTH araC/xylS-type" evidence="4">
    <location>
        <begin position="212"/>
        <end position="310"/>
    </location>
</feature>
<dbReference type="Proteomes" id="UP000220102">
    <property type="component" value="Unassembled WGS sequence"/>
</dbReference>
<accession>A0A2A8CVP2</accession>
<dbReference type="Pfam" id="PF06719">
    <property type="entry name" value="AraC_N"/>
    <property type="match status" value="1"/>
</dbReference>
<dbReference type="GO" id="GO:0003700">
    <property type="term" value="F:DNA-binding transcription factor activity"/>
    <property type="evidence" value="ECO:0007669"/>
    <property type="project" value="InterPro"/>
</dbReference>
<dbReference type="SMART" id="SM00342">
    <property type="entry name" value="HTH_ARAC"/>
    <property type="match status" value="1"/>
</dbReference>
<name>A0A2A8CVP2_9BACT</name>
<comment type="caution">
    <text evidence="5">The sequence shown here is derived from an EMBL/GenBank/DDBJ whole genome shotgun (WGS) entry which is preliminary data.</text>
</comment>
<keyword evidence="6" id="KW-1185">Reference proteome</keyword>
<dbReference type="GO" id="GO:0043565">
    <property type="term" value="F:sequence-specific DNA binding"/>
    <property type="evidence" value="ECO:0007669"/>
    <property type="project" value="InterPro"/>
</dbReference>
<protein>
    <submittedName>
        <fullName evidence="5">AraC family transcriptional regulator CmrA</fullName>
    </submittedName>
</protein>
<evidence type="ECO:0000313" key="6">
    <source>
        <dbReference type="Proteomes" id="UP000220102"/>
    </source>
</evidence>
<keyword evidence="2" id="KW-0804">Transcription</keyword>
<proteinExistence type="predicted"/>
<dbReference type="Gene3D" id="1.10.10.60">
    <property type="entry name" value="Homeodomain-like"/>
    <property type="match status" value="2"/>
</dbReference>
<feature type="region of interest" description="Disordered" evidence="3">
    <location>
        <begin position="1"/>
        <end position="25"/>
    </location>
</feature>
<feature type="compositionally biased region" description="Basic and acidic residues" evidence="3">
    <location>
        <begin position="9"/>
        <end position="25"/>
    </location>
</feature>
<evidence type="ECO:0000259" key="4">
    <source>
        <dbReference type="PROSITE" id="PS01124"/>
    </source>
</evidence>
<dbReference type="PANTHER" id="PTHR43436">
    <property type="entry name" value="ARAC-FAMILY TRANSCRIPTIONAL REGULATOR"/>
    <property type="match status" value="1"/>
</dbReference>
<dbReference type="OrthoDB" id="9779074at2"/>
<organism evidence="5 6">
    <name type="scientific">Longibacter salinarum</name>
    <dbReference type="NCBI Taxonomy" id="1850348"/>
    <lineage>
        <taxon>Bacteria</taxon>
        <taxon>Pseudomonadati</taxon>
        <taxon>Rhodothermota</taxon>
        <taxon>Rhodothermia</taxon>
        <taxon>Rhodothermales</taxon>
        <taxon>Salisaetaceae</taxon>
        <taxon>Longibacter</taxon>
    </lineage>
</organism>
<dbReference type="EMBL" id="PDEQ01000007">
    <property type="protein sequence ID" value="PEN12683.1"/>
    <property type="molecule type" value="Genomic_DNA"/>
</dbReference>
<sequence>MNTRAVQTDSDHARSDRDALREKADRSELVERITRAIPDDGRVEVLEGLTLHRSSKPTEPLHSVSEPALCVMAQGAKLVHLGDNHHRYDPYHYLLVTSELPIAGEIVEASRDKPYLSMILSLDANLVSSVMVEAGHPAPSNASSVRALDVSPLDNDLLSAMVRLIRLIESPDEADVIGPLIKREIVFRLLQGEQGRRLRHMAVMNGSDHRIASVIQKLHDDFDQAMDVERLAEEVGMSTSSFYAHFKSVTDMTPLQFQKQLRLQEARRLMLTEDLNASTAGYRVGYNNDAQFNREYKRLFGRPPMRDVHRLRESADAAAF</sequence>
<dbReference type="PROSITE" id="PS01124">
    <property type="entry name" value="HTH_ARAC_FAMILY_2"/>
    <property type="match status" value="1"/>
</dbReference>
<evidence type="ECO:0000256" key="3">
    <source>
        <dbReference type="SAM" id="MobiDB-lite"/>
    </source>
</evidence>
<dbReference type="PANTHER" id="PTHR43436:SF1">
    <property type="entry name" value="TRANSCRIPTIONAL REGULATORY PROTEIN"/>
    <property type="match status" value="1"/>
</dbReference>
<evidence type="ECO:0000256" key="1">
    <source>
        <dbReference type="ARBA" id="ARBA00023015"/>
    </source>
</evidence>
<dbReference type="InterPro" id="IPR009057">
    <property type="entry name" value="Homeodomain-like_sf"/>
</dbReference>
<evidence type="ECO:0000256" key="2">
    <source>
        <dbReference type="ARBA" id="ARBA00023163"/>
    </source>
</evidence>
<keyword evidence="1" id="KW-0805">Transcription regulation</keyword>
<gene>
    <name evidence="5" type="ORF">CRI94_13350</name>
</gene>
<dbReference type="InterPro" id="IPR009594">
    <property type="entry name" value="Tscrpt_reg_HTH_AraC_N"/>
</dbReference>
<dbReference type="AlphaFoldDB" id="A0A2A8CVP2"/>